<protein>
    <submittedName>
        <fullName evidence="2">Transposase</fullName>
    </submittedName>
</protein>
<evidence type="ECO:0000259" key="1">
    <source>
        <dbReference type="Pfam" id="PF13546"/>
    </source>
</evidence>
<feature type="domain" description="Transposase IS701-like DDE" evidence="1">
    <location>
        <begin position="11"/>
        <end position="96"/>
    </location>
</feature>
<dbReference type="Pfam" id="PF13546">
    <property type="entry name" value="DDE_5"/>
    <property type="match status" value="1"/>
</dbReference>
<evidence type="ECO:0000313" key="3">
    <source>
        <dbReference type="Proteomes" id="UP001164506"/>
    </source>
</evidence>
<dbReference type="EMBL" id="CP084204">
    <property type="protein sequence ID" value="UZX25527.1"/>
    <property type="molecule type" value="Genomic_DNA"/>
</dbReference>
<dbReference type="PANTHER" id="PTHR33627">
    <property type="entry name" value="TRANSPOSASE"/>
    <property type="match status" value="1"/>
</dbReference>
<gene>
    <name evidence="2" type="ORF">LDH80_34620</name>
</gene>
<evidence type="ECO:0000313" key="2">
    <source>
        <dbReference type="EMBL" id="UZX25527.1"/>
    </source>
</evidence>
<dbReference type="InterPro" id="IPR039365">
    <property type="entry name" value="IS701-like"/>
</dbReference>
<dbReference type="Proteomes" id="UP001164506">
    <property type="component" value="Chromosome"/>
</dbReference>
<reference evidence="2" key="1">
    <citation type="submission" date="2021-09" db="EMBL/GenBank/DDBJ databases">
        <title>Complete genome sequence and metabolic characterization of Streptomyces tanashiensis DSM 731 the producer of antibacterial Kalafungin and diverse secondary metabolites.</title>
        <authorList>
            <person name="Abbasi M.N."/>
            <person name="Anwar M.N."/>
            <person name="Alam K."/>
            <person name="Shoaib M."/>
            <person name="Lin Z."/>
            <person name="Hayat M."/>
            <person name="Ali M.I."/>
            <person name="Malik H.M.T."/>
            <person name="Ahmed I."/>
            <person name="Li A."/>
            <person name="Hailong Wang H."/>
            <person name="Zhang Y."/>
        </authorList>
    </citation>
    <scope>NUCLEOTIDE SEQUENCE</scope>
    <source>
        <strain evidence="2">Kala</strain>
    </source>
</reference>
<name>A0ABY6R9J8_9ACTN</name>
<dbReference type="InterPro" id="IPR038721">
    <property type="entry name" value="IS701-like_DDE_dom"/>
</dbReference>
<keyword evidence="3" id="KW-1185">Reference proteome</keyword>
<organism evidence="2 3">
    <name type="scientific">Streptomyces tanashiensis</name>
    <dbReference type="NCBI Taxonomy" id="67367"/>
    <lineage>
        <taxon>Bacteria</taxon>
        <taxon>Bacillati</taxon>
        <taxon>Actinomycetota</taxon>
        <taxon>Actinomycetes</taxon>
        <taxon>Kitasatosporales</taxon>
        <taxon>Streptomycetaceae</taxon>
        <taxon>Streptomyces</taxon>
    </lineage>
</organism>
<accession>A0ABY6R9J8</accession>
<dbReference type="PANTHER" id="PTHR33627:SF1">
    <property type="entry name" value="TRANSPOSASE"/>
    <property type="match status" value="1"/>
</dbReference>
<sequence>MHPTHSPDGHRPQNRQVGVFAAYATSRAHALVDRELYLPRSWTEDRDRCRSARIPDGRILATKGEPARNVVTRALASPLPIAWVTADSAHGQDSHF</sequence>
<proteinExistence type="predicted"/>